<sequence length="144" mass="16609">MLARHKFCVKKLKSLDIHYSEGDGMLIWVTLDRDDGVLPDFTWDLLNFNYRFINPATGEGFLHLIVRKLMTCPYYNEERAVADATKFTRGSVNERTRATFRNREGKTPLLVLASQQGLYPKLEMLLARAESRDPLHGFPATHHD</sequence>
<comment type="caution">
    <text evidence="1">The sequence shown here is derived from an EMBL/GenBank/DDBJ whole genome shotgun (WGS) entry which is preliminary data.</text>
</comment>
<dbReference type="Proteomes" id="UP000554235">
    <property type="component" value="Unassembled WGS sequence"/>
</dbReference>
<evidence type="ECO:0000313" key="1">
    <source>
        <dbReference type="EMBL" id="KAF4468559.1"/>
    </source>
</evidence>
<dbReference type="EMBL" id="JAADYS010000597">
    <property type="protein sequence ID" value="KAF4468559.1"/>
    <property type="molecule type" value="Genomic_DNA"/>
</dbReference>
<keyword evidence="2" id="KW-1185">Reference proteome</keyword>
<reference evidence="1 2" key="1">
    <citation type="submission" date="2020-01" db="EMBL/GenBank/DDBJ databases">
        <title>Identification and distribution of gene clusters putatively required for synthesis of sphingolipid metabolism inhibitors in phylogenetically diverse species of the filamentous fungus Fusarium.</title>
        <authorList>
            <person name="Kim H.-S."/>
            <person name="Busman M."/>
            <person name="Brown D.W."/>
            <person name="Divon H."/>
            <person name="Uhlig S."/>
            <person name="Proctor R.H."/>
        </authorList>
    </citation>
    <scope>NUCLEOTIDE SEQUENCE [LARGE SCALE GENOMIC DNA]</scope>
    <source>
        <strain evidence="1 2">NRRL 20459</strain>
    </source>
</reference>
<dbReference type="AlphaFoldDB" id="A0A8H4LIK0"/>
<proteinExistence type="predicted"/>
<evidence type="ECO:0000313" key="2">
    <source>
        <dbReference type="Proteomes" id="UP000554235"/>
    </source>
</evidence>
<protein>
    <submittedName>
        <fullName evidence="1">Uncharacterized protein</fullName>
    </submittedName>
</protein>
<name>A0A8H4LIK0_9HYPO</name>
<accession>A0A8H4LIK0</accession>
<gene>
    <name evidence="1" type="ORF">FALBO_4547</name>
</gene>
<organism evidence="1 2">
    <name type="scientific">Fusarium albosuccineum</name>
    <dbReference type="NCBI Taxonomy" id="1237068"/>
    <lineage>
        <taxon>Eukaryota</taxon>
        <taxon>Fungi</taxon>
        <taxon>Dikarya</taxon>
        <taxon>Ascomycota</taxon>
        <taxon>Pezizomycotina</taxon>
        <taxon>Sordariomycetes</taxon>
        <taxon>Hypocreomycetidae</taxon>
        <taxon>Hypocreales</taxon>
        <taxon>Nectriaceae</taxon>
        <taxon>Fusarium</taxon>
        <taxon>Fusarium decemcellulare species complex</taxon>
    </lineage>
</organism>